<proteinExistence type="predicted"/>
<organism evidence="2 3">
    <name type="scientific">Sanguibacter gelidistatuariae</name>
    <dbReference type="NCBI Taxonomy" id="1814289"/>
    <lineage>
        <taxon>Bacteria</taxon>
        <taxon>Bacillati</taxon>
        <taxon>Actinomycetota</taxon>
        <taxon>Actinomycetes</taxon>
        <taxon>Micrococcales</taxon>
        <taxon>Sanguibacteraceae</taxon>
        <taxon>Sanguibacter</taxon>
    </lineage>
</organism>
<dbReference type="Proteomes" id="UP000199039">
    <property type="component" value="Unassembled WGS sequence"/>
</dbReference>
<protein>
    <recommendedName>
        <fullName evidence="1">DUF4185 domain-containing protein</fullName>
    </recommendedName>
</protein>
<dbReference type="STRING" id="1814289.SAMN05216410_3232"/>
<accession>A0A1G6UF80</accession>
<dbReference type="AlphaFoldDB" id="A0A1G6UF80"/>
<dbReference type="Pfam" id="PF13810">
    <property type="entry name" value="DUF4185"/>
    <property type="match status" value="1"/>
</dbReference>
<feature type="domain" description="DUF4185" evidence="1">
    <location>
        <begin position="61"/>
        <end position="368"/>
    </location>
</feature>
<evidence type="ECO:0000259" key="1">
    <source>
        <dbReference type="Pfam" id="PF13810"/>
    </source>
</evidence>
<reference evidence="2 3" key="1">
    <citation type="submission" date="2016-09" db="EMBL/GenBank/DDBJ databases">
        <authorList>
            <person name="Capua I."/>
            <person name="De Benedictis P."/>
            <person name="Joannis T."/>
            <person name="Lombin L.H."/>
            <person name="Cattoli G."/>
        </authorList>
    </citation>
    <scope>NUCLEOTIDE SEQUENCE [LARGE SCALE GENOMIC DNA]</scope>
    <source>
        <strain evidence="2 3">ISLP-3</strain>
    </source>
</reference>
<name>A0A1G6UF80_9MICO</name>
<gene>
    <name evidence="2" type="ORF">SAMN05216410_3232</name>
</gene>
<sequence length="379" mass="40927">MRAGDGAVAGLLAVGVMVAAAGSSTGEADQPGQAGQAWSGGYSHPSAVRLVSQLTGAKGLTNTMDTWRIGGTDLGLMWDNGAGEVLFAVGDTFGDWSGDGGSGGDWRSNALLRSDNQDFRETGMTFSSAATTESGSAKEIIPSLKVPGVEHTSIPTGGIAVDGRQYLAFMSVNRWGDPGEWFTNYSRIAYSDDNGTAWNATDGPQWDNDPQWGDKFQMVAFTHGQDDGYVYMYGTKNGRFGAVHVSRVPAASILDKAAYTYWDGTSWGEDETAAAELAPAPVTEMSVQYNDYIGRWMMMYTTDSQEEGIYDLLFRTAERPEGPWSDVTVVGTSVDFPGLYAPYLHPWNDGPEVHFTMSIWGPYNVFQFAFTLDEDGKVV</sequence>
<dbReference type="InterPro" id="IPR025442">
    <property type="entry name" value="DUF4185"/>
</dbReference>
<dbReference type="EMBL" id="FMYH01000007">
    <property type="protein sequence ID" value="SDD39366.1"/>
    <property type="molecule type" value="Genomic_DNA"/>
</dbReference>
<evidence type="ECO:0000313" key="2">
    <source>
        <dbReference type="EMBL" id="SDD39366.1"/>
    </source>
</evidence>
<evidence type="ECO:0000313" key="3">
    <source>
        <dbReference type="Proteomes" id="UP000199039"/>
    </source>
</evidence>
<dbReference type="RefSeq" id="WP_175559145.1">
    <property type="nucleotide sequence ID" value="NZ_FMYH01000007.1"/>
</dbReference>
<keyword evidence="3" id="KW-1185">Reference proteome</keyword>